<protein>
    <submittedName>
        <fullName evidence="1">Uncharacterized protein</fullName>
    </submittedName>
</protein>
<keyword evidence="2" id="KW-1185">Reference proteome</keyword>
<evidence type="ECO:0000313" key="1">
    <source>
        <dbReference type="EMBL" id="WVZ11773.1"/>
    </source>
</evidence>
<organism evidence="1 2">
    <name type="scientific">Vigna mungo</name>
    <name type="common">Black gram</name>
    <name type="synonym">Phaseolus mungo</name>
    <dbReference type="NCBI Taxonomy" id="3915"/>
    <lineage>
        <taxon>Eukaryota</taxon>
        <taxon>Viridiplantae</taxon>
        <taxon>Streptophyta</taxon>
        <taxon>Embryophyta</taxon>
        <taxon>Tracheophyta</taxon>
        <taxon>Spermatophyta</taxon>
        <taxon>Magnoliopsida</taxon>
        <taxon>eudicotyledons</taxon>
        <taxon>Gunneridae</taxon>
        <taxon>Pentapetalae</taxon>
        <taxon>rosids</taxon>
        <taxon>fabids</taxon>
        <taxon>Fabales</taxon>
        <taxon>Fabaceae</taxon>
        <taxon>Papilionoideae</taxon>
        <taxon>50 kb inversion clade</taxon>
        <taxon>NPAAA clade</taxon>
        <taxon>indigoferoid/millettioid clade</taxon>
        <taxon>Phaseoleae</taxon>
        <taxon>Vigna</taxon>
    </lineage>
</organism>
<evidence type="ECO:0000313" key="2">
    <source>
        <dbReference type="Proteomes" id="UP001374535"/>
    </source>
</evidence>
<sequence>MLHVRKDHATLKSWKPARHCRPSAPNITRHQILTVNITNLNRPISKSHYKIELRVLYLLSFSASSSQPYLQHSCQTSFRQIQIYYFLCLWDFLRCQIRMDLIKIYTPMVVSAWFDQLSVGVLLRLGSVREIIHGKKADPTIERSSTDTLWIVVDGMLVWMIWIIQEAVLLPRAAYVAGLRCALAWQISAPEGFNRGFAPTIRQKMLGGVHQ</sequence>
<reference evidence="1 2" key="1">
    <citation type="journal article" date="2023" name="Life. Sci Alliance">
        <title>Evolutionary insights into 3D genome organization and epigenetic landscape of Vigna mungo.</title>
        <authorList>
            <person name="Junaid A."/>
            <person name="Singh B."/>
            <person name="Bhatia S."/>
        </authorList>
    </citation>
    <scope>NUCLEOTIDE SEQUENCE [LARGE SCALE GENOMIC DNA]</scope>
    <source>
        <strain evidence="1">Urdbean</strain>
    </source>
</reference>
<proteinExistence type="predicted"/>
<dbReference type="EMBL" id="CP144696">
    <property type="protein sequence ID" value="WVZ11773.1"/>
    <property type="molecule type" value="Genomic_DNA"/>
</dbReference>
<gene>
    <name evidence="1" type="ORF">V8G54_016303</name>
</gene>
<dbReference type="AlphaFoldDB" id="A0AAQ3NMP1"/>
<accession>A0AAQ3NMP1</accession>
<dbReference type="Proteomes" id="UP001374535">
    <property type="component" value="Chromosome 5"/>
</dbReference>
<name>A0AAQ3NMP1_VIGMU</name>